<proteinExistence type="predicted"/>
<dbReference type="Pfam" id="PF00652">
    <property type="entry name" value="Ricin_B_lectin"/>
    <property type="match status" value="1"/>
</dbReference>
<dbReference type="SMART" id="SM00458">
    <property type="entry name" value="RICIN"/>
    <property type="match status" value="1"/>
</dbReference>
<reference evidence="3 4" key="1">
    <citation type="submission" date="2020-08" db="EMBL/GenBank/DDBJ databases">
        <title>Sequencing the genomes of 1000 actinobacteria strains.</title>
        <authorList>
            <person name="Klenk H.-P."/>
        </authorList>
    </citation>
    <scope>NUCLEOTIDE SEQUENCE [LARGE SCALE GENOMIC DNA]</scope>
    <source>
        <strain evidence="3 4">DSM 41654</strain>
    </source>
</reference>
<sequence length="529" mass="57024">MAIRAQLPRAVAALATALATAASIPLTATSAAAAVSPLCMSGTLQTKYQSAESGTSKPWETKPVRNATVQLWGTVNASDTPYQLTSQQYTDQNNGNFNICYTPASTTPVNSMWVQFTTEHGNVWKVSDTNHNPYTLTSSTLYNVNYSYNFGTISPVSSDTDSTNLSRAWHAFDTVNPLWWNRDNTSGSNCWSSHEADSNHCTELNIQWTPTSNDGPYYDLNNTVHLSAEDPDSEHTVLHESGHFFMHRLFNGWFPTVTNCSPHSVPKASSDTCAWTEGFADATAAYIEGDYRYVWSSGSSQDFTYNAAAGWDSGDQVQGNVDGALLDLWRDQNLDQNWDQTLSALTANDVSNFSQYFRTARPAVGLSTGTAALNHLSDHTINYNSDTVSLSGHFVGAGSGLCLTAPSTTWSTQNTIQSCSGAGNQTWTLIPASSTSQQGQLQLGVTDSAGNNLCLDDYGSTGQGSPVTIYPCGSTNTHQQWTLYPDGTIRSADPAVAGLCLDVTYGATSPGSPVELYTCNGGTDQKWSR</sequence>
<dbReference type="EMBL" id="JACHJV010000002">
    <property type="protein sequence ID" value="MBB4928137.1"/>
    <property type="molecule type" value="Genomic_DNA"/>
</dbReference>
<evidence type="ECO:0000259" key="2">
    <source>
        <dbReference type="SMART" id="SM00458"/>
    </source>
</evidence>
<dbReference type="InterPro" id="IPR035992">
    <property type="entry name" value="Ricin_B-like_lectins"/>
</dbReference>
<feature type="signal peptide" evidence="1">
    <location>
        <begin position="1"/>
        <end position="33"/>
    </location>
</feature>
<dbReference type="RefSeq" id="WP_184945087.1">
    <property type="nucleotide sequence ID" value="NZ_JACHJV010000002.1"/>
</dbReference>
<evidence type="ECO:0000313" key="3">
    <source>
        <dbReference type="EMBL" id="MBB4928137.1"/>
    </source>
</evidence>
<dbReference type="InterPro" id="IPR000772">
    <property type="entry name" value="Ricin_B_lectin"/>
</dbReference>
<organism evidence="3 4">
    <name type="scientific">Kitasatospora kifunensis</name>
    <name type="common">Streptomyces kifunensis</name>
    <dbReference type="NCBI Taxonomy" id="58351"/>
    <lineage>
        <taxon>Bacteria</taxon>
        <taxon>Bacillati</taxon>
        <taxon>Actinomycetota</taxon>
        <taxon>Actinomycetes</taxon>
        <taxon>Kitasatosporales</taxon>
        <taxon>Streptomycetaceae</taxon>
        <taxon>Kitasatospora</taxon>
    </lineage>
</organism>
<dbReference type="Gene3D" id="2.80.10.50">
    <property type="match status" value="1"/>
</dbReference>
<evidence type="ECO:0000256" key="1">
    <source>
        <dbReference type="SAM" id="SignalP"/>
    </source>
</evidence>
<gene>
    <name evidence="3" type="ORF">FHR34_007232</name>
</gene>
<dbReference type="Proteomes" id="UP000540506">
    <property type="component" value="Unassembled WGS sequence"/>
</dbReference>
<comment type="caution">
    <text evidence="3">The sequence shown here is derived from an EMBL/GenBank/DDBJ whole genome shotgun (WGS) entry which is preliminary data.</text>
</comment>
<keyword evidence="4" id="KW-1185">Reference proteome</keyword>
<name>A0A7W7VYV7_KITKI</name>
<accession>A0A7W7VYV7</accession>
<feature type="chain" id="PRO_5030601130" description="Ricin B lectin domain-containing protein" evidence="1">
    <location>
        <begin position="34"/>
        <end position="529"/>
    </location>
</feature>
<keyword evidence="1" id="KW-0732">Signal</keyword>
<evidence type="ECO:0000313" key="4">
    <source>
        <dbReference type="Proteomes" id="UP000540506"/>
    </source>
</evidence>
<dbReference type="AlphaFoldDB" id="A0A7W7VYV7"/>
<feature type="domain" description="Ricin B lectin" evidence="2">
    <location>
        <begin position="392"/>
        <end position="529"/>
    </location>
</feature>
<protein>
    <recommendedName>
        <fullName evidence="2">Ricin B lectin domain-containing protein</fullName>
    </recommendedName>
</protein>
<dbReference type="PROSITE" id="PS50231">
    <property type="entry name" value="RICIN_B_LECTIN"/>
    <property type="match status" value="1"/>
</dbReference>
<dbReference type="SUPFAM" id="SSF50370">
    <property type="entry name" value="Ricin B-like lectins"/>
    <property type="match status" value="1"/>
</dbReference>